<dbReference type="OrthoDB" id="1421312at2"/>
<dbReference type="RefSeq" id="WP_115809840.1">
    <property type="nucleotide sequence ID" value="NZ_QUNI01000001.1"/>
</dbReference>
<comment type="caution">
    <text evidence="2">The sequence shown here is derived from an EMBL/GenBank/DDBJ whole genome shotgun (WGS) entry which is preliminary data.</text>
</comment>
<proteinExistence type="predicted"/>
<dbReference type="EMBL" id="QUNI01000001">
    <property type="protein sequence ID" value="REH01936.1"/>
    <property type="molecule type" value="Genomic_DNA"/>
</dbReference>
<dbReference type="Pfam" id="PF13557">
    <property type="entry name" value="Phenol_MetA_deg"/>
    <property type="match status" value="1"/>
</dbReference>
<dbReference type="InterPro" id="IPR025737">
    <property type="entry name" value="FApF"/>
</dbReference>
<gene>
    <name evidence="2" type="ORF">C8P67_101421</name>
</gene>
<name>A0A3E0EUT2_9FLAO</name>
<evidence type="ECO:0000313" key="3">
    <source>
        <dbReference type="Proteomes" id="UP000257136"/>
    </source>
</evidence>
<evidence type="ECO:0000313" key="2">
    <source>
        <dbReference type="EMBL" id="REH01936.1"/>
    </source>
</evidence>
<dbReference type="Proteomes" id="UP000257136">
    <property type="component" value="Unassembled WGS sequence"/>
</dbReference>
<dbReference type="AlphaFoldDB" id="A0A3E0EUT2"/>
<reference evidence="2 3" key="1">
    <citation type="submission" date="2018-08" db="EMBL/GenBank/DDBJ databases">
        <title>Genomic Encyclopedia of Archaeal and Bacterial Type Strains, Phase II (KMG-II): from individual species to whole genera.</title>
        <authorList>
            <person name="Goeker M."/>
        </authorList>
    </citation>
    <scope>NUCLEOTIDE SEQUENCE [LARGE SCALE GENOMIC DNA]</scope>
    <source>
        <strain evidence="2 3">DSM 100880</strain>
    </source>
</reference>
<feature type="signal peptide" evidence="1">
    <location>
        <begin position="1"/>
        <end position="20"/>
    </location>
</feature>
<accession>A0A3E0EUT2</accession>
<organism evidence="2 3">
    <name type="scientific">Flavobacterium aquicola</name>
    <dbReference type="NCBI Taxonomy" id="1682742"/>
    <lineage>
        <taxon>Bacteria</taxon>
        <taxon>Pseudomonadati</taxon>
        <taxon>Bacteroidota</taxon>
        <taxon>Flavobacteriia</taxon>
        <taxon>Flavobacteriales</taxon>
        <taxon>Flavobacteriaceae</taxon>
        <taxon>Flavobacterium</taxon>
    </lineage>
</organism>
<protein>
    <submittedName>
        <fullName evidence="2">Outer membrane putative beta-barrel porin/alpha-amylase</fullName>
    </submittedName>
</protein>
<feature type="chain" id="PRO_5017717929" evidence="1">
    <location>
        <begin position="21"/>
        <end position="307"/>
    </location>
</feature>
<sequence>MFNIKNALFAILFLIPLAHYGQHTDEINSNRPGESMSAFAVGKTVIQVETGVFGIKESHDLARYNANGFGVDMELRYGAFLENLEFIADIQYVYETFNYPMMIDDRADFKQSVLGAKYLIYDPNKGYKKEANIYSWKANNKFNWHQIIPAVAVFAGANFTGKNNPFYFSPDSEISPKVGLILQNHLGDGSWVFVTNVLYNYIATDYPSLSYILTLTKGINKNWSAFVENQGIKSDFYSDAIVRGGAAYLINKNLQVDASISTNFKDTPSMLYGGVGVSWRYDGRYKEVRLLSKEEENEKIMGKKTNK</sequence>
<keyword evidence="1" id="KW-0732">Signal</keyword>
<evidence type="ECO:0000256" key="1">
    <source>
        <dbReference type="SAM" id="SignalP"/>
    </source>
</evidence>
<keyword evidence="3" id="KW-1185">Reference proteome</keyword>